<dbReference type="EMBL" id="PVBR01000002">
    <property type="protein sequence ID" value="PRD45393.1"/>
    <property type="molecule type" value="Genomic_DNA"/>
</dbReference>
<organism evidence="2 3">
    <name type="scientific">Phyllobacterium phragmitis</name>
    <dbReference type="NCBI Taxonomy" id="2670329"/>
    <lineage>
        <taxon>Bacteria</taxon>
        <taxon>Pseudomonadati</taxon>
        <taxon>Pseudomonadota</taxon>
        <taxon>Alphaproteobacteria</taxon>
        <taxon>Hyphomicrobiales</taxon>
        <taxon>Phyllobacteriaceae</taxon>
        <taxon>Phyllobacterium</taxon>
    </lineage>
</organism>
<dbReference type="InterPro" id="IPR014710">
    <property type="entry name" value="RmlC-like_jellyroll"/>
</dbReference>
<dbReference type="CDD" id="cd02226">
    <property type="entry name" value="cupin_YdbB-like"/>
    <property type="match status" value="1"/>
</dbReference>
<proteinExistence type="predicted"/>
<accession>A0A2S9IXY6</accession>
<name>A0A2S9IXY6_9HYPH</name>
<dbReference type="Gene3D" id="2.60.120.10">
    <property type="entry name" value="Jelly Rolls"/>
    <property type="match status" value="1"/>
</dbReference>
<comment type="caution">
    <text evidence="2">The sequence shown here is derived from an EMBL/GenBank/DDBJ whole genome shotgun (WGS) entry which is preliminary data.</text>
</comment>
<dbReference type="Pfam" id="PF07883">
    <property type="entry name" value="Cupin_2"/>
    <property type="match status" value="1"/>
</dbReference>
<sequence>MYDTGLLAAEFQAIDKYWSPRVIAAANGQYIKIAKVMGDFVWHSHADEDEFFLVHRGTFILRYRDGSRTVLHAGDFHVVPRGIEHFPSAPEETWIIFVEPAQTRHTGDSETELTKSIERQTAHLRRASSDIVE</sequence>
<gene>
    <name evidence="2" type="ORF">C5748_03000</name>
</gene>
<dbReference type="SUPFAM" id="SSF51182">
    <property type="entry name" value="RmlC-like cupins"/>
    <property type="match status" value="1"/>
</dbReference>
<dbReference type="AlphaFoldDB" id="A0A2S9IXY6"/>
<evidence type="ECO:0000313" key="3">
    <source>
        <dbReference type="Proteomes" id="UP000239434"/>
    </source>
</evidence>
<dbReference type="Proteomes" id="UP000239434">
    <property type="component" value="Unassembled WGS sequence"/>
</dbReference>
<dbReference type="InterPro" id="IPR013096">
    <property type="entry name" value="Cupin_2"/>
</dbReference>
<dbReference type="InterPro" id="IPR052044">
    <property type="entry name" value="PKS_Associated_Protein"/>
</dbReference>
<feature type="domain" description="Cupin type-2" evidence="1">
    <location>
        <begin position="39"/>
        <end position="91"/>
    </location>
</feature>
<reference evidence="2 3" key="1">
    <citation type="submission" date="2018-02" db="EMBL/GenBank/DDBJ databases">
        <title>The draft genome of Phyllobacterium sp. 1N-3.</title>
        <authorList>
            <person name="Liu L."/>
            <person name="Li L."/>
            <person name="Zhang X."/>
            <person name="Wang T."/>
            <person name="Liang L."/>
        </authorList>
    </citation>
    <scope>NUCLEOTIDE SEQUENCE [LARGE SCALE GENOMIC DNA]</scope>
    <source>
        <strain evidence="2 3">1N-3</strain>
    </source>
</reference>
<dbReference type="InterPro" id="IPR011051">
    <property type="entry name" value="RmlC_Cupin_sf"/>
</dbReference>
<evidence type="ECO:0000259" key="1">
    <source>
        <dbReference type="Pfam" id="PF07883"/>
    </source>
</evidence>
<dbReference type="PANTHER" id="PTHR36114">
    <property type="entry name" value="16.7 KDA PROTEIN IN WHIE LOCUS"/>
    <property type="match status" value="1"/>
</dbReference>
<evidence type="ECO:0000313" key="2">
    <source>
        <dbReference type="EMBL" id="PRD45393.1"/>
    </source>
</evidence>
<keyword evidence="3" id="KW-1185">Reference proteome</keyword>
<dbReference type="PANTHER" id="PTHR36114:SF1">
    <property type="entry name" value="16.7 KDA PROTEIN IN WHIE LOCUS"/>
    <property type="match status" value="1"/>
</dbReference>
<protein>
    <submittedName>
        <fullName evidence="2">Cupin domain-containing protein</fullName>
    </submittedName>
</protein>